<evidence type="ECO:0000313" key="1">
    <source>
        <dbReference type="EMBL" id="UWZ39530.1"/>
    </source>
</evidence>
<dbReference type="RefSeq" id="WP_260728942.1">
    <property type="nucleotide sequence ID" value="NZ_BAAABS010000016.1"/>
</dbReference>
<protein>
    <submittedName>
        <fullName evidence="1">Uncharacterized protein</fullName>
    </submittedName>
</protein>
<name>A0ABY5ZBQ9_9ACTN</name>
<gene>
    <name evidence="1" type="ORF">Drose_15610</name>
</gene>
<proteinExistence type="predicted"/>
<dbReference type="EMBL" id="CP073721">
    <property type="protein sequence ID" value="UWZ39530.1"/>
    <property type="molecule type" value="Genomic_DNA"/>
</dbReference>
<sequence length="216" mass="24018">MRPQDHAYEILLRGAIPFVLAPVDASPRTRRLRGVVRVDQDQARVVFTDDAAMTRGVAFEISLLTGDDPGADMWAALGRLRALAAEEWASDTRDSHHNVIIDAATAGDRPAELHDQALYGLFSTFFGAGGIPWYTDIYTFAGFMRVSEHQTRVYLRDERDAITYGVQVPRRSGYGSLPQELAPLIRERQLQFQPLVDDTDDYGSPVYDLTAFTGPG</sequence>
<organism evidence="1 2">
    <name type="scientific">Dactylosporangium roseum</name>
    <dbReference type="NCBI Taxonomy" id="47989"/>
    <lineage>
        <taxon>Bacteria</taxon>
        <taxon>Bacillati</taxon>
        <taxon>Actinomycetota</taxon>
        <taxon>Actinomycetes</taxon>
        <taxon>Micromonosporales</taxon>
        <taxon>Micromonosporaceae</taxon>
        <taxon>Dactylosporangium</taxon>
    </lineage>
</organism>
<reference evidence="1" key="1">
    <citation type="submission" date="2021-04" db="EMBL/GenBank/DDBJ databases">
        <title>Biosynthetic gene clusters of Dactylosporangioum roseum.</title>
        <authorList>
            <person name="Hartkoorn R.C."/>
            <person name="Beaudoing E."/>
            <person name="Hot D."/>
            <person name="Moureu S."/>
        </authorList>
    </citation>
    <scope>NUCLEOTIDE SEQUENCE</scope>
    <source>
        <strain evidence="1">NRRL B-16295</strain>
    </source>
</reference>
<dbReference type="Proteomes" id="UP001058271">
    <property type="component" value="Chromosome"/>
</dbReference>
<evidence type="ECO:0000313" key="2">
    <source>
        <dbReference type="Proteomes" id="UP001058271"/>
    </source>
</evidence>
<accession>A0ABY5ZBQ9</accession>
<keyword evidence="2" id="KW-1185">Reference proteome</keyword>